<proteinExistence type="predicted"/>
<protein>
    <submittedName>
        <fullName evidence="1">Uncharacterized protein</fullName>
    </submittedName>
</protein>
<evidence type="ECO:0000313" key="2">
    <source>
        <dbReference type="Proteomes" id="UP000824782"/>
    </source>
</evidence>
<accession>A0AAV7D1X4</accession>
<comment type="caution">
    <text evidence="1">The sequence shown here is derived from an EMBL/GenBank/DDBJ whole genome shotgun (WGS) entry which is preliminary data.</text>
</comment>
<dbReference type="AlphaFoldDB" id="A0AAV7D1X4"/>
<evidence type="ECO:0000313" key="1">
    <source>
        <dbReference type="EMBL" id="KAG8590662.1"/>
    </source>
</evidence>
<sequence>MSWRVQYVVHSKPLSVNIPEWDRDSKLKISVDHCHSLWVPLTVSIFKSLRRKEILKKIRFTHLFCIFLCVHGFSS</sequence>
<name>A0AAV7D1X4_ENGPU</name>
<gene>
    <name evidence="1" type="ORF">GDO81_006834</name>
</gene>
<keyword evidence="2" id="KW-1185">Reference proteome</keyword>
<dbReference type="EMBL" id="WNYA01000002">
    <property type="protein sequence ID" value="KAG8590662.1"/>
    <property type="molecule type" value="Genomic_DNA"/>
</dbReference>
<organism evidence="1 2">
    <name type="scientific">Engystomops pustulosus</name>
    <name type="common">Tungara frog</name>
    <name type="synonym">Physalaemus pustulosus</name>
    <dbReference type="NCBI Taxonomy" id="76066"/>
    <lineage>
        <taxon>Eukaryota</taxon>
        <taxon>Metazoa</taxon>
        <taxon>Chordata</taxon>
        <taxon>Craniata</taxon>
        <taxon>Vertebrata</taxon>
        <taxon>Euteleostomi</taxon>
        <taxon>Amphibia</taxon>
        <taxon>Batrachia</taxon>
        <taxon>Anura</taxon>
        <taxon>Neobatrachia</taxon>
        <taxon>Hyloidea</taxon>
        <taxon>Leptodactylidae</taxon>
        <taxon>Leiuperinae</taxon>
        <taxon>Engystomops</taxon>
    </lineage>
</organism>
<reference evidence="1" key="1">
    <citation type="thesis" date="2020" institute="ProQuest LLC" country="789 East Eisenhower Parkway, Ann Arbor, MI, USA">
        <title>Comparative Genomics and Chromosome Evolution.</title>
        <authorList>
            <person name="Mudd A.B."/>
        </authorList>
    </citation>
    <scope>NUCLEOTIDE SEQUENCE</scope>
    <source>
        <strain evidence="1">237g6f4</strain>
        <tissue evidence="1">Blood</tissue>
    </source>
</reference>
<dbReference type="Proteomes" id="UP000824782">
    <property type="component" value="Unassembled WGS sequence"/>
</dbReference>